<keyword evidence="2" id="KW-1185">Reference proteome</keyword>
<organism evidence="1 2">
    <name type="scientific">Paenibacillus pini JCM 16418</name>
    <dbReference type="NCBI Taxonomy" id="1236976"/>
    <lineage>
        <taxon>Bacteria</taxon>
        <taxon>Bacillati</taxon>
        <taxon>Bacillota</taxon>
        <taxon>Bacilli</taxon>
        <taxon>Bacillales</taxon>
        <taxon>Paenibacillaceae</taxon>
        <taxon>Paenibacillus</taxon>
    </lineage>
</organism>
<protein>
    <submittedName>
        <fullName evidence="1">Uncharacterized protein</fullName>
    </submittedName>
</protein>
<dbReference type="STRING" id="1236976.JCM16418_4308"/>
<accession>W7YZP8</accession>
<evidence type="ECO:0000313" key="2">
    <source>
        <dbReference type="Proteomes" id="UP000019364"/>
    </source>
</evidence>
<dbReference type="Proteomes" id="UP000019364">
    <property type="component" value="Unassembled WGS sequence"/>
</dbReference>
<name>W7YZP8_9BACL</name>
<dbReference type="EMBL" id="BAVZ01000018">
    <property type="protein sequence ID" value="GAF10131.1"/>
    <property type="molecule type" value="Genomic_DNA"/>
</dbReference>
<dbReference type="AlphaFoldDB" id="W7YZP8"/>
<comment type="caution">
    <text evidence="1">The sequence shown here is derived from an EMBL/GenBank/DDBJ whole genome shotgun (WGS) entry which is preliminary data.</text>
</comment>
<proteinExistence type="predicted"/>
<evidence type="ECO:0000313" key="1">
    <source>
        <dbReference type="EMBL" id="GAF10131.1"/>
    </source>
</evidence>
<gene>
    <name evidence="1" type="ORF">JCM16418_4308</name>
</gene>
<sequence>MERGEEEQSQFKTFIQEQVSRILHDLHVPSGKDVTELKLRIAALEGKIAELEGSRTE</sequence>
<reference evidence="1 2" key="1">
    <citation type="journal article" date="2014" name="Genome Announc.">
        <title>Draft Genome Sequence of Paenibacillus pini JCM 16418T, Isolated from the Rhizosphere of Pine Tree.</title>
        <authorList>
            <person name="Yuki M."/>
            <person name="Oshima K."/>
            <person name="Suda W."/>
            <person name="Oshida Y."/>
            <person name="Kitamura K."/>
            <person name="Iida Y."/>
            <person name="Hattori M."/>
            <person name="Ohkuma M."/>
        </authorList>
    </citation>
    <scope>NUCLEOTIDE SEQUENCE [LARGE SCALE GENOMIC DNA]</scope>
    <source>
        <strain evidence="1 2">JCM 16418</strain>
    </source>
</reference>